<feature type="compositionally biased region" description="Polar residues" evidence="1">
    <location>
        <begin position="168"/>
        <end position="182"/>
    </location>
</feature>
<feature type="region of interest" description="Disordered" evidence="1">
    <location>
        <begin position="160"/>
        <end position="182"/>
    </location>
</feature>
<protein>
    <recommendedName>
        <fullName evidence="4">Phage terminase small subunit</fullName>
    </recommendedName>
</protein>
<evidence type="ECO:0000313" key="3">
    <source>
        <dbReference type="Proteomes" id="UP000501600"/>
    </source>
</evidence>
<dbReference type="EMBL" id="CP051217">
    <property type="protein sequence ID" value="QJB69387.1"/>
    <property type="molecule type" value="Genomic_DNA"/>
</dbReference>
<accession>A0A6H2DMM8</accession>
<sequence length="182" mass="20006">MSSIKQSQSNESSAEMRQQHYLKQKAAFLEHLATTSHVANSAKAAGIPDSTLYNWRKNDPEFCGAWMEALAAGYELLELELLQRARGGVKKKIFYGGKVVGTAREYNDGMAFRLLMAHKESVAMTRAAQASLTGGKSTSALRAELDQKLAMMRERLLARRNDEAAVGNNAQSETGPPWNNNA</sequence>
<dbReference type="Gene3D" id="1.10.10.60">
    <property type="entry name" value="Homeodomain-like"/>
    <property type="match status" value="1"/>
</dbReference>
<proteinExistence type="predicted"/>
<organism evidence="2 3">
    <name type="scientific">Parasphingorhabdus halotolerans</name>
    <dbReference type="NCBI Taxonomy" id="2725558"/>
    <lineage>
        <taxon>Bacteria</taxon>
        <taxon>Pseudomonadati</taxon>
        <taxon>Pseudomonadota</taxon>
        <taxon>Alphaproteobacteria</taxon>
        <taxon>Sphingomonadales</taxon>
        <taxon>Sphingomonadaceae</taxon>
        <taxon>Parasphingorhabdus</taxon>
    </lineage>
</organism>
<gene>
    <name evidence="2" type="ORF">HF685_08920</name>
</gene>
<dbReference type="Proteomes" id="UP000501600">
    <property type="component" value="Chromosome"/>
</dbReference>
<name>A0A6H2DMM8_9SPHN</name>
<evidence type="ECO:0000256" key="1">
    <source>
        <dbReference type="SAM" id="MobiDB-lite"/>
    </source>
</evidence>
<reference evidence="2 3" key="1">
    <citation type="submission" date="2020-04" db="EMBL/GenBank/DDBJ databases">
        <title>Genome sequence for Sphingorhabdus sp. strain M1.</title>
        <authorList>
            <person name="Park S.-J."/>
        </authorList>
    </citation>
    <scope>NUCLEOTIDE SEQUENCE [LARGE SCALE GENOMIC DNA]</scope>
    <source>
        <strain evidence="2 3">JK6</strain>
    </source>
</reference>
<dbReference type="AlphaFoldDB" id="A0A6H2DMM8"/>
<evidence type="ECO:0008006" key="4">
    <source>
        <dbReference type="Google" id="ProtNLM"/>
    </source>
</evidence>
<keyword evidence="3" id="KW-1185">Reference proteome</keyword>
<dbReference type="RefSeq" id="WP_168819399.1">
    <property type="nucleotide sequence ID" value="NZ_CP051217.1"/>
</dbReference>
<evidence type="ECO:0000313" key="2">
    <source>
        <dbReference type="EMBL" id="QJB69387.1"/>
    </source>
</evidence>
<dbReference type="KEGG" id="phao:HF685_08920"/>